<dbReference type="OrthoDB" id="9797040at2"/>
<evidence type="ECO:0000313" key="4">
    <source>
        <dbReference type="Proteomes" id="UP000263014"/>
    </source>
</evidence>
<protein>
    <recommendedName>
        <fullName evidence="1">DUF6870 domain-containing protein</fullName>
    </recommendedName>
</protein>
<dbReference type="Proteomes" id="UP000263014">
    <property type="component" value="Unassembled WGS sequence"/>
</dbReference>
<feature type="domain" description="DUF6870" evidence="1">
    <location>
        <begin position="10"/>
        <end position="79"/>
    </location>
</feature>
<accession>A0A174V5X5</accession>
<comment type="caution">
    <text evidence="3">The sequence shown here is derived from an EMBL/GenBank/DDBJ whole genome shotgun (WGS) entry which is preliminary data.</text>
</comment>
<dbReference type="GeneID" id="93150206"/>
<sequence>MLTVEELEELQNISIDQMDPNTLVDLNSIRVDTSQPKEKRIKMLLESGINPYFFRVGNMKIKVAYSNTGKTLSDIIENLVEKAEI</sequence>
<organism evidence="3 4">
    <name type="scientific">Hungatella hathewayi</name>
    <dbReference type="NCBI Taxonomy" id="154046"/>
    <lineage>
        <taxon>Bacteria</taxon>
        <taxon>Bacillati</taxon>
        <taxon>Bacillota</taxon>
        <taxon>Clostridia</taxon>
        <taxon>Lachnospirales</taxon>
        <taxon>Lachnospiraceae</taxon>
        <taxon>Hungatella</taxon>
    </lineage>
</organism>
<dbReference type="EMBL" id="WNME01000003">
    <property type="protein sequence ID" value="MUB62779.1"/>
    <property type="molecule type" value="Genomic_DNA"/>
</dbReference>
<dbReference type="Pfam" id="PF21757">
    <property type="entry name" value="DUF6870"/>
    <property type="match status" value="1"/>
</dbReference>
<evidence type="ECO:0000259" key="1">
    <source>
        <dbReference type="Pfam" id="PF21757"/>
    </source>
</evidence>
<dbReference type="InterPro" id="IPR049222">
    <property type="entry name" value="DUF6870"/>
</dbReference>
<dbReference type="AlphaFoldDB" id="A0A174V5X5"/>
<name>A0A174V5X5_9FIRM</name>
<reference evidence="3 4" key="1">
    <citation type="submission" date="2018-08" db="EMBL/GenBank/DDBJ databases">
        <title>A genome reference for cultivated species of the human gut microbiota.</title>
        <authorList>
            <person name="Zou Y."/>
            <person name="Xue W."/>
            <person name="Luo G."/>
        </authorList>
    </citation>
    <scope>NUCLEOTIDE SEQUENCE [LARGE SCALE GENOMIC DNA]</scope>
    <source>
        <strain evidence="3 4">TM09-12</strain>
    </source>
</reference>
<dbReference type="Proteomes" id="UP000434223">
    <property type="component" value="Unassembled WGS sequence"/>
</dbReference>
<proteinExistence type="predicted"/>
<reference evidence="2 5" key="2">
    <citation type="submission" date="2019-09" db="EMBL/GenBank/DDBJ databases">
        <title>Draft genome sequencing of Hungatella hathewayi 123Y-2.</title>
        <authorList>
            <person name="Lv Q."/>
            <person name="Li S."/>
        </authorList>
    </citation>
    <scope>NUCLEOTIDE SEQUENCE [LARGE SCALE GENOMIC DNA]</scope>
    <source>
        <strain evidence="2 5">123Y-2</strain>
    </source>
</reference>
<dbReference type="EMBL" id="QSON01000003">
    <property type="protein sequence ID" value="RGJ05968.1"/>
    <property type="molecule type" value="Genomic_DNA"/>
</dbReference>
<dbReference type="RefSeq" id="WP_006775929.1">
    <property type="nucleotide sequence ID" value="NZ_CABJBJ010000037.1"/>
</dbReference>
<evidence type="ECO:0000313" key="5">
    <source>
        <dbReference type="Proteomes" id="UP000434223"/>
    </source>
</evidence>
<gene>
    <name evidence="3" type="ORF">DXD79_08105</name>
    <name evidence="2" type="ORF">GNE07_06865</name>
</gene>
<evidence type="ECO:0000313" key="3">
    <source>
        <dbReference type="EMBL" id="RGJ05968.1"/>
    </source>
</evidence>
<evidence type="ECO:0000313" key="2">
    <source>
        <dbReference type="EMBL" id="MUB62779.1"/>
    </source>
</evidence>